<evidence type="ECO:0000313" key="2">
    <source>
        <dbReference type="EMBL" id="KTR95875.1"/>
    </source>
</evidence>
<organism evidence="2 3">
    <name type="scientific">Microbacterium testaceum</name>
    <name type="common">Aureobacterium testaceum</name>
    <name type="synonym">Brevibacterium testaceum</name>
    <dbReference type="NCBI Taxonomy" id="2033"/>
    <lineage>
        <taxon>Bacteria</taxon>
        <taxon>Bacillati</taxon>
        <taxon>Actinomycetota</taxon>
        <taxon>Actinomycetes</taxon>
        <taxon>Micrococcales</taxon>
        <taxon>Microbacteriaceae</taxon>
        <taxon>Microbacterium</taxon>
    </lineage>
</organism>
<reference evidence="2 3" key="1">
    <citation type="journal article" date="2016" name="Front. Microbiol.">
        <title>Genomic Resource of Rice Seed Associated Bacteria.</title>
        <authorList>
            <person name="Midha S."/>
            <person name="Bansal K."/>
            <person name="Sharma S."/>
            <person name="Kumar N."/>
            <person name="Patil P.P."/>
            <person name="Chaudhry V."/>
            <person name="Patil P.B."/>
        </authorList>
    </citation>
    <scope>NUCLEOTIDE SEQUENCE [LARGE SCALE GENOMIC DNA]</scope>
    <source>
        <strain evidence="2 3">NS220</strain>
    </source>
</reference>
<sequence>MPRPRARRRSLSLSRGPPRKPRCPRPQRIGGIGRSVATQRFSSSSATRNASSRLCRWFRRGSQRLS</sequence>
<feature type="region of interest" description="Disordered" evidence="1">
    <location>
        <begin position="1"/>
        <end position="50"/>
    </location>
</feature>
<dbReference type="AlphaFoldDB" id="A0A147EZP5"/>
<evidence type="ECO:0000256" key="1">
    <source>
        <dbReference type="SAM" id="MobiDB-lite"/>
    </source>
</evidence>
<name>A0A147EZP5_MICTE</name>
<dbReference type="EMBL" id="LDRT01000022">
    <property type="protein sequence ID" value="KTR95875.1"/>
    <property type="molecule type" value="Genomic_DNA"/>
</dbReference>
<feature type="compositionally biased region" description="Basic residues" evidence="1">
    <location>
        <begin position="1"/>
        <end position="10"/>
    </location>
</feature>
<gene>
    <name evidence="2" type="ORF">NS220_04330</name>
</gene>
<accession>A0A147EZP5</accession>
<protein>
    <submittedName>
        <fullName evidence="2">Uncharacterized protein</fullName>
    </submittedName>
</protein>
<dbReference type="Proteomes" id="UP000075025">
    <property type="component" value="Unassembled WGS sequence"/>
</dbReference>
<proteinExistence type="predicted"/>
<evidence type="ECO:0000313" key="3">
    <source>
        <dbReference type="Proteomes" id="UP000075025"/>
    </source>
</evidence>
<comment type="caution">
    <text evidence="2">The sequence shown here is derived from an EMBL/GenBank/DDBJ whole genome shotgun (WGS) entry which is preliminary data.</text>
</comment>